<reference evidence="1 2" key="1">
    <citation type="submission" date="2019-05" db="EMBL/GenBank/DDBJ databases">
        <title>Mikania micrantha, genome provides insights into the molecular mechanism of rapid growth.</title>
        <authorList>
            <person name="Liu B."/>
        </authorList>
    </citation>
    <scope>NUCLEOTIDE SEQUENCE [LARGE SCALE GENOMIC DNA]</scope>
    <source>
        <strain evidence="1">NLD-2019</strain>
        <tissue evidence="1">Leaf</tissue>
    </source>
</reference>
<comment type="caution">
    <text evidence="1">The sequence shown here is derived from an EMBL/GenBank/DDBJ whole genome shotgun (WGS) entry which is preliminary data.</text>
</comment>
<sequence length="92" mass="10483">MKNNPNHSILGKPLYSDGLDEEYERDWYKKQDLQFQFDQGFSILFIKSLERVVQALIPLVFLSSELKGLKKPDGFRTMSITQEAAIGVFVGG</sequence>
<accession>A0A5N6Q0D9</accession>
<gene>
    <name evidence="1" type="ORF">E3N88_00979</name>
</gene>
<dbReference type="AlphaFoldDB" id="A0A5N6Q0D9"/>
<evidence type="ECO:0000313" key="1">
    <source>
        <dbReference type="EMBL" id="KAD7477843.1"/>
    </source>
</evidence>
<name>A0A5N6Q0D9_9ASTR</name>
<proteinExistence type="predicted"/>
<keyword evidence="2" id="KW-1185">Reference proteome</keyword>
<organism evidence="1 2">
    <name type="scientific">Mikania micrantha</name>
    <name type="common">bitter vine</name>
    <dbReference type="NCBI Taxonomy" id="192012"/>
    <lineage>
        <taxon>Eukaryota</taxon>
        <taxon>Viridiplantae</taxon>
        <taxon>Streptophyta</taxon>
        <taxon>Embryophyta</taxon>
        <taxon>Tracheophyta</taxon>
        <taxon>Spermatophyta</taxon>
        <taxon>Magnoliopsida</taxon>
        <taxon>eudicotyledons</taxon>
        <taxon>Gunneridae</taxon>
        <taxon>Pentapetalae</taxon>
        <taxon>asterids</taxon>
        <taxon>campanulids</taxon>
        <taxon>Asterales</taxon>
        <taxon>Asteraceae</taxon>
        <taxon>Asteroideae</taxon>
        <taxon>Heliantheae alliance</taxon>
        <taxon>Eupatorieae</taxon>
        <taxon>Mikania</taxon>
    </lineage>
</organism>
<protein>
    <submittedName>
        <fullName evidence="1">Uncharacterized protein</fullName>
    </submittedName>
</protein>
<evidence type="ECO:0000313" key="2">
    <source>
        <dbReference type="Proteomes" id="UP000326396"/>
    </source>
</evidence>
<dbReference type="EMBL" id="SZYD01000001">
    <property type="protein sequence ID" value="KAD7477843.1"/>
    <property type="molecule type" value="Genomic_DNA"/>
</dbReference>
<dbReference type="Proteomes" id="UP000326396">
    <property type="component" value="Linkage Group LG1"/>
</dbReference>